<accession>A0A1M6D954</accession>
<reference evidence="4" key="1">
    <citation type="submission" date="2016-11" db="EMBL/GenBank/DDBJ databases">
        <authorList>
            <person name="Varghese N."/>
            <person name="Submissions S."/>
        </authorList>
    </citation>
    <scope>NUCLEOTIDE SEQUENCE [LARGE SCALE GENOMIC DNA]</scope>
    <source>
        <strain evidence="4">DSM 22623</strain>
    </source>
</reference>
<sequence length="774" mass="88759">MQKTIFTLFSLLLWVSFYAQETYTLSGTISDQNGTPVIAGDVILKDNTTQEIITFTFVDNGMFIFNPIVEGRYLLSISCLGYDTKTIEILLNEDKKIFLQLSKALVDLDEVTVNSTKNTFSFKEGNLSVNVENSILESLPSTTALFSKLPGIQISTNQESLSIIGRGTPLLYMDNQRIDFDQLKSIVVGDIKSVEIIDNPPVKYEAEGRTVILITRKRNKKEGYKIDLSETASFKRRFSNYLELRSSFKQKKLELQANINYNQIGFWENSGSRLEVPEQNIISDYNAKAIGPRPQFIFGGGFFYELNKSDYFSGRINYRTQRDRFPILTNTFLQIDQTEDFIISESLNNAPRSFLTSNINYNKKLDAKRNLFFGVQYSDYSRDLESSIFNNVNQNGFELSQNRNQTYDIAVLASRIDFENEINKQIKVEVGGSVSLSKAKAFSDFEFVDTDQRLVTVYDYNEDTYASYAQLSGKVNKIGYNAGLRVETNVVKGGFRNEEDLLVDRTQTQLFPKARVNIPIDSTKSLNFAYNKTINRPGYLNASSISTFINPLVEFTRNVNLRPTITQELSTNFITKKSNLSFRYFHTEYPIFFSSVYNEEEGSIVSSPQNFEQETGYSIQFQNTQRYKMITSTNIISLNYSKIKDPLAVEQQTSPYLYYYSNTEFKIKPKTTLGVNFWGLSKRYQGIFERNALIVVGASFATTIYQKLQLSINANDIFRNMNFEDRYTANQIQAKDTFFVNAQELSFSLQYSFGKTKKSSFKNKDVDDNLNRIR</sequence>
<feature type="chain" id="PRO_5013110502" evidence="1">
    <location>
        <begin position="20"/>
        <end position="774"/>
    </location>
</feature>
<dbReference type="Pfam" id="PF13715">
    <property type="entry name" value="CarbopepD_reg_2"/>
    <property type="match status" value="1"/>
</dbReference>
<protein>
    <submittedName>
        <fullName evidence="3">CarboxypepD_reg-like domain-containing protein</fullName>
    </submittedName>
</protein>
<dbReference type="InterPro" id="IPR041700">
    <property type="entry name" value="OMP_b-brl_3"/>
</dbReference>
<dbReference type="SUPFAM" id="SSF49464">
    <property type="entry name" value="Carboxypeptidase regulatory domain-like"/>
    <property type="match status" value="1"/>
</dbReference>
<dbReference type="Pfam" id="PF14905">
    <property type="entry name" value="OMP_b-brl_3"/>
    <property type="match status" value="1"/>
</dbReference>
<dbReference type="AlphaFoldDB" id="A0A1M6D954"/>
<keyword evidence="4" id="KW-1185">Reference proteome</keyword>
<proteinExistence type="predicted"/>
<dbReference type="STRING" id="570521.SAMN04488508_102489"/>
<evidence type="ECO:0000313" key="3">
    <source>
        <dbReference type="EMBL" id="SHI69528.1"/>
    </source>
</evidence>
<dbReference type="RefSeq" id="WP_073315269.1">
    <property type="nucleotide sequence ID" value="NZ_FQYP01000002.1"/>
</dbReference>
<evidence type="ECO:0000256" key="1">
    <source>
        <dbReference type="SAM" id="SignalP"/>
    </source>
</evidence>
<name>A0A1M6D954_9FLAO</name>
<feature type="domain" description="Outer membrane protein beta-barrel" evidence="2">
    <location>
        <begin position="366"/>
        <end position="751"/>
    </location>
</feature>
<dbReference type="InterPro" id="IPR008969">
    <property type="entry name" value="CarboxyPept-like_regulatory"/>
</dbReference>
<dbReference type="SUPFAM" id="SSF56935">
    <property type="entry name" value="Porins"/>
    <property type="match status" value="1"/>
</dbReference>
<evidence type="ECO:0000313" key="4">
    <source>
        <dbReference type="Proteomes" id="UP000184432"/>
    </source>
</evidence>
<keyword evidence="1" id="KW-0732">Signal</keyword>
<evidence type="ECO:0000259" key="2">
    <source>
        <dbReference type="Pfam" id="PF14905"/>
    </source>
</evidence>
<feature type="signal peptide" evidence="1">
    <location>
        <begin position="1"/>
        <end position="19"/>
    </location>
</feature>
<dbReference type="Proteomes" id="UP000184432">
    <property type="component" value="Unassembled WGS sequence"/>
</dbReference>
<dbReference type="EMBL" id="FQYP01000002">
    <property type="protein sequence ID" value="SHI69528.1"/>
    <property type="molecule type" value="Genomic_DNA"/>
</dbReference>
<organism evidence="3 4">
    <name type="scientific">Aquimarina spongiae</name>
    <dbReference type="NCBI Taxonomy" id="570521"/>
    <lineage>
        <taxon>Bacteria</taxon>
        <taxon>Pseudomonadati</taxon>
        <taxon>Bacteroidota</taxon>
        <taxon>Flavobacteriia</taxon>
        <taxon>Flavobacteriales</taxon>
        <taxon>Flavobacteriaceae</taxon>
        <taxon>Aquimarina</taxon>
    </lineage>
</organism>
<dbReference type="OrthoDB" id="8764943at2"/>
<gene>
    <name evidence="3" type="ORF">SAMN04488508_102489</name>
</gene>